<reference evidence="5 6" key="2">
    <citation type="submission" date="2025-04" db="UniProtKB">
        <authorList>
            <consortium name="RefSeq"/>
        </authorList>
    </citation>
    <scope>IDENTIFICATION</scope>
</reference>
<accession>A0A2C9LXX3</accession>
<dbReference type="InterPro" id="IPR006931">
    <property type="entry name" value="Calcipressin"/>
</dbReference>
<dbReference type="InterPro" id="IPR012677">
    <property type="entry name" value="Nucleotide-bd_a/b_plait_sf"/>
</dbReference>
<dbReference type="RefSeq" id="XP_055889117.1">
    <property type="nucleotide sequence ID" value="XM_056033142.1"/>
</dbReference>
<dbReference type="VEuPathDB" id="VectorBase:BGLB036139"/>
<dbReference type="Pfam" id="PF04847">
    <property type="entry name" value="Calcipressin"/>
    <property type="match status" value="1"/>
</dbReference>
<dbReference type="PANTHER" id="PTHR10300:SF14">
    <property type="entry name" value="PROTEIN SARAH"/>
    <property type="match status" value="1"/>
</dbReference>
<reference evidence="2" key="1">
    <citation type="submission" date="2020-05" db="UniProtKB">
        <authorList>
            <consortium name="EnsemblMetazoa"/>
        </authorList>
    </citation>
    <scope>IDENTIFICATION</scope>
    <source>
        <strain evidence="2">BB02</strain>
    </source>
</reference>
<evidence type="ECO:0000313" key="2">
    <source>
        <dbReference type="EnsemblMetazoa" id="BGLB036139-PB"/>
    </source>
</evidence>
<dbReference type="PANTHER" id="PTHR10300">
    <property type="entry name" value="CALCIPRESSIN"/>
    <property type="match status" value="1"/>
</dbReference>
<evidence type="ECO:0000313" key="3">
    <source>
        <dbReference type="Proteomes" id="UP000076420"/>
    </source>
</evidence>
<dbReference type="AlphaFoldDB" id="A0A2C9LXX3"/>
<gene>
    <name evidence="2" type="primary">106071650</name>
    <name evidence="5 6" type="synonym">LOC106071650</name>
</gene>
<dbReference type="GO" id="GO:0019722">
    <property type="term" value="P:calcium-mediated signaling"/>
    <property type="evidence" value="ECO:0007669"/>
    <property type="project" value="InterPro"/>
</dbReference>
<dbReference type="RefSeq" id="XP_013087260.1">
    <property type="nucleotide sequence ID" value="XM_013231806.2"/>
</dbReference>
<proteinExistence type="inferred from homology"/>
<dbReference type="OrthoDB" id="17212at2759"/>
<dbReference type="GO" id="GO:0008597">
    <property type="term" value="F:calcium-dependent protein serine/threonine phosphatase regulator activity"/>
    <property type="evidence" value="ECO:0007669"/>
    <property type="project" value="TreeGrafter"/>
</dbReference>
<keyword evidence="4" id="KW-1185">Reference proteome</keyword>
<evidence type="ECO:0000313" key="6">
    <source>
        <dbReference type="RefSeq" id="XP_055889117.1"/>
    </source>
</evidence>
<dbReference type="GO" id="GO:0005737">
    <property type="term" value="C:cytoplasm"/>
    <property type="evidence" value="ECO:0007669"/>
    <property type="project" value="TreeGrafter"/>
</dbReference>
<dbReference type="GeneID" id="106071650"/>
<dbReference type="GO" id="GO:0003676">
    <property type="term" value="F:nucleic acid binding"/>
    <property type="evidence" value="ECO:0007669"/>
    <property type="project" value="InterPro"/>
</dbReference>
<dbReference type="Proteomes" id="UP001165740">
    <property type="component" value="Chromosome 6"/>
</dbReference>
<organism evidence="2 3">
    <name type="scientific">Biomphalaria glabrata</name>
    <name type="common">Bloodfluke planorb</name>
    <name type="synonym">Freshwater snail</name>
    <dbReference type="NCBI Taxonomy" id="6526"/>
    <lineage>
        <taxon>Eukaryota</taxon>
        <taxon>Metazoa</taxon>
        <taxon>Spiralia</taxon>
        <taxon>Lophotrochozoa</taxon>
        <taxon>Mollusca</taxon>
        <taxon>Gastropoda</taxon>
        <taxon>Heterobranchia</taxon>
        <taxon>Euthyneura</taxon>
        <taxon>Panpulmonata</taxon>
        <taxon>Hygrophila</taxon>
        <taxon>Lymnaeoidea</taxon>
        <taxon>Planorbidae</taxon>
        <taxon>Biomphalaria</taxon>
    </lineage>
</organism>
<evidence type="ECO:0000313" key="4">
    <source>
        <dbReference type="Proteomes" id="UP001165740"/>
    </source>
</evidence>
<comment type="similarity">
    <text evidence="1">Belongs to the RCAN family.</text>
</comment>
<evidence type="ECO:0000313" key="5">
    <source>
        <dbReference type="RefSeq" id="XP_013087260.1"/>
    </source>
</evidence>
<dbReference type="VEuPathDB" id="VectorBase:BGLAX_052114"/>
<sequence length="203" mass="22785">MDDVDLLCDEMENLTEMLDIEDVPSALIIANIDNSVFEDPAAQTTFENIFKEIDKGVTFIYLKNFRRARLQFISSELASIARLRYDGVSVCGQSIRCYFIQHVRLQNSDSNHLQPPAPQRMFLISPPASPPVGWEPVPEAEPIINYDLLHAIARLNPGDVHEVHASTVEAPAIVVHLCEDPEGYEPGKMRQKITQTKRPDGTS</sequence>
<dbReference type="CDD" id="cd12434">
    <property type="entry name" value="RRM_RCAN_like"/>
    <property type="match status" value="1"/>
</dbReference>
<dbReference type="EnsemblMetazoa" id="BGLB036139-RB">
    <property type="protein sequence ID" value="BGLB036139-PB"/>
    <property type="gene ID" value="BGLB036139"/>
</dbReference>
<protein>
    <submittedName>
        <fullName evidence="5 6">Calcipressin-1-like isoform X2</fullName>
    </submittedName>
</protein>
<dbReference type="Gene3D" id="3.30.70.330">
    <property type="match status" value="1"/>
</dbReference>
<dbReference type="Proteomes" id="UP000076420">
    <property type="component" value="Unassembled WGS sequence"/>
</dbReference>
<dbReference type="SUPFAM" id="SSF54928">
    <property type="entry name" value="RNA-binding domain, RBD"/>
    <property type="match status" value="1"/>
</dbReference>
<dbReference type="GO" id="GO:0005634">
    <property type="term" value="C:nucleus"/>
    <property type="evidence" value="ECO:0007669"/>
    <property type="project" value="TreeGrafter"/>
</dbReference>
<dbReference type="InterPro" id="IPR035979">
    <property type="entry name" value="RBD_domain_sf"/>
</dbReference>
<name>A0A2C9LXX3_BIOGL</name>
<evidence type="ECO:0000256" key="1">
    <source>
        <dbReference type="ARBA" id="ARBA00008209"/>
    </source>
</evidence>